<keyword evidence="4 11" id="KW-1003">Cell membrane</keyword>
<accession>A0AAP7IBF4</accession>
<keyword evidence="6 11" id="KW-0328">Glycosyltransferase</keyword>
<dbReference type="NCBIfam" id="TIGR02918">
    <property type="entry name" value="accessory Sec system glycosyltransferase GtfA"/>
    <property type="match status" value="1"/>
</dbReference>
<evidence type="ECO:0000256" key="10">
    <source>
        <dbReference type="ARBA" id="ARBA00052053"/>
    </source>
</evidence>
<dbReference type="HAMAP" id="MF_01472">
    <property type="entry name" value="GtfA"/>
    <property type="match status" value="1"/>
</dbReference>
<dbReference type="CDD" id="cd04949">
    <property type="entry name" value="GT4_GtfA-like"/>
    <property type="match status" value="1"/>
</dbReference>
<evidence type="ECO:0000256" key="7">
    <source>
        <dbReference type="ARBA" id="ARBA00022679"/>
    </source>
</evidence>
<reference evidence="15" key="1">
    <citation type="submission" date="2015-11" db="EMBL/GenBank/DDBJ databases">
        <title>Genomic diversity of Staphylococcus saprophyticus strains from urinary tract infections, animal surfaces, and fermented foods.</title>
        <authorList>
            <person name="Wolfe B.E."/>
        </authorList>
    </citation>
    <scope>NUCLEOTIDE SEQUENCE [LARGE SCALE GENOMIC DNA]</scope>
    <source>
        <strain evidence="15">738_7</strain>
    </source>
</reference>
<dbReference type="EC" id="2.4.1.-" evidence="11"/>
<dbReference type="GO" id="GO:0017122">
    <property type="term" value="C:protein N-acetylglucosaminyltransferase complex"/>
    <property type="evidence" value="ECO:0007669"/>
    <property type="project" value="UniProtKB-UniRule"/>
</dbReference>
<feature type="binding site" evidence="11">
    <location>
        <begin position="16"/>
        <end position="19"/>
    </location>
    <ligand>
        <name>UDP</name>
        <dbReference type="ChEBI" id="CHEBI:58223"/>
    </ligand>
</feature>
<comment type="similarity">
    <text evidence="3 11">Belongs to the glycosyltransferase group 1 family. Glycosyltransferase 4 subfamily.</text>
</comment>
<dbReference type="Pfam" id="PF00534">
    <property type="entry name" value="Glycos_transf_1"/>
    <property type="match status" value="1"/>
</dbReference>
<feature type="binding site" evidence="11">
    <location>
        <begin position="382"/>
        <end position="383"/>
    </location>
    <ligand>
        <name>UDP</name>
        <dbReference type="ChEBI" id="CHEBI:58223"/>
    </ligand>
</feature>
<evidence type="ECO:0000256" key="3">
    <source>
        <dbReference type="ARBA" id="ARBA00009481"/>
    </source>
</evidence>
<dbReference type="RefSeq" id="WP_069813812.1">
    <property type="nucleotide sequence ID" value="NZ_JARGCI010000009.1"/>
</dbReference>
<evidence type="ECO:0000313" key="14">
    <source>
        <dbReference type="EMBL" id="OEK51206.1"/>
    </source>
</evidence>
<dbReference type="PANTHER" id="PTHR12526">
    <property type="entry name" value="GLYCOSYLTRANSFERASE"/>
    <property type="match status" value="1"/>
</dbReference>
<feature type="binding site" evidence="11">
    <location>
        <begin position="402"/>
        <end position="405"/>
    </location>
    <ligand>
        <name>N-acetyl-D-glucosamine</name>
        <dbReference type="ChEBI" id="CHEBI:506227"/>
    </ligand>
</feature>
<dbReference type="GO" id="GO:0000166">
    <property type="term" value="F:nucleotide binding"/>
    <property type="evidence" value="ECO:0007669"/>
    <property type="project" value="UniProtKB-KW"/>
</dbReference>
<evidence type="ECO:0000256" key="1">
    <source>
        <dbReference type="ARBA" id="ARBA00004236"/>
    </source>
</evidence>
<comment type="subcellular location">
    <subcellularLocation>
        <location evidence="1 11">Cell membrane</location>
        <topology evidence="11">Peripheral membrane protein</topology>
    </subcellularLocation>
    <subcellularLocation>
        <location evidence="11">Cytoplasm</location>
    </subcellularLocation>
    <text evidence="11">Cell membrane association requires GtfB.</text>
</comment>
<keyword evidence="9 11" id="KW-0472">Membrane</keyword>
<comment type="caution">
    <text evidence="14">The sequence shown here is derived from an EMBL/GenBank/DDBJ whole genome shotgun (WGS) entry which is preliminary data.</text>
</comment>
<dbReference type="EMBL" id="LNPX01000059">
    <property type="protein sequence ID" value="OEK51206.1"/>
    <property type="molecule type" value="Genomic_DNA"/>
</dbReference>
<dbReference type="Gene3D" id="3.40.50.2000">
    <property type="entry name" value="Glycogen Phosphorylase B"/>
    <property type="match status" value="2"/>
</dbReference>
<evidence type="ECO:0000256" key="9">
    <source>
        <dbReference type="ARBA" id="ARBA00023136"/>
    </source>
</evidence>
<evidence type="ECO:0000259" key="12">
    <source>
        <dbReference type="Pfam" id="PF00534"/>
    </source>
</evidence>
<evidence type="ECO:0000256" key="4">
    <source>
        <dbReference type="ARBA" id="ARBA00022475"/>
    </source>
</evidence>
<evidence type="ECO:0000256" key="2">
    <source>
        <dbReference type="ARBA" id="ARBA00004922"/>
    </source>
</evidence>
<dbReference type="FunFam" id="3.40.50.2000:FF:000196">
    <property type="entry name" value="UDP-N-acetylglucosamine--peptide N-acetylglucosaminyltransferase GtfA subunit"/>
    <property type="match status" value="1"/>
</dbReference>
<dbReference type="InterPro" id="IPR054396">
    <property type="entry name" value="GtfA_EBD"/>
</dbReference>
<dbReference type="Pfam" id="PF22145">
    <property type="entry name" value="GtfA_EBD"/>
    <property type="match status" value="1"/>
</dbReference>
<feature type="binding site" evidence="11">
    <location>
        <position position="241"/>
    </location>
    <ligand>
        <name>N-acetyl-D-glucosamine</name>
        <dbReference type="ChEBI" id="CHEBI:506227"/>
    </ligand>
</feature>
<feature type="domain" description="GtfA extended beta-sheet meander" evidence="13">
    <location>
        <begin position="96"/>
        <end position="190"/>
    </location>
</feature>
<evidence type="ECO:0000259" key="13">
    <source>
        <dbReference type="Pfam" id="PF22145"/>
    </source>
</evidence>
<sequence>MTIYNMNYGIGWASSGVEYAQLYRAQALRNREEALRFVFLEFIKTENIQTLTENLGFNDDEVIWLYQYFTDIKIAPSSVKVDDILQSINEDITKSEGEGKIKKYFFNKNSNYIVCYLKDEDSDIVDRVEYVSRGKLIRKDYYSYVRVLSEYYAPEDNKAKLYMRVFYNEGGSIAYNEYVNKDDSMFVFADRVLYSKQSFIAYFMERLQLSSEDMILLDRSKDIAQVIVENKAPAQLGVVIHAEHYNAAVSNDDYILWNNHYEYVFTNAREIDFFITATERQNELLTQQFEKYNHITPNIYTIPVGNLKDLPQPTNRNRYSIITASRLADEKHVDWLVKAVAKAKQHIPEITFDIYGEGTQKQKLKNIIQENKAENYIQMHGHVNLNQVYANYELFISGSTSEGFGLTLMEAIGSGLGLIGFDVDYGNTTFINDNDNGYRITIKRNEESEDEIVSKMADAIIRFFEQDTQHFHEASYKIAQHFTQDAVKIQWNHLIEEVLYD</sequence>
<dbReference type="InterPro" id="IPR001296">
    <property type="entry name" value="Glyco_trans_1"/>
</dbReference>
<dbReference type="AlphaFoldDB" id="A0AAP7IBF4"/>
<evidence type="ECO:0000256" key="6">
    <source>
        <dbReference type="ARBA" id="ARBA00022676"/>
    </source>
</evidence>
<dbReference type="SUPFAM" id="SSF53756">
    <property type="entry name" value="UDP-Glycosyltransferase/glycogen phosphorylase"/>
    <property type="match status" value="1"/>
</dbReference>
<dbReference type="PANTHER" id="PTHR12526:SF629">
    <property type="entry name" value="TEICHURONIC ACID BIOSYNTHESIS GLYCOSYLTRANSFERASE TUAH-RELATED"/>
    <property type="match status" value="1"/>
</dbReference>
<comment type="pathway">
    <text evidence="2 11">Protein modification; protein glycosylation.</text>
</comment>
<keyword evidence="5 11" id="KW-0963">Cytoplasm</keyword>
<comment type="function">
    <text evidence="11">Required for polymorphic O-glycosylation of the serine-rich repeat protein in this bacteria. Catalyzes the first step in glycosylation by transferring N-acetylglucosamine from UDP-GlcNAc to serine residues in the substrate protein. Part of the accessory SecA2/SecY2 system specifically required to export serine-rich repeat cell wall proteins usually encoded upstream in the same operon.</text>
</comment>
<feature type="domain" description="Glycosyl transferase family 1" evidence="12">
    <location>
        <begin position="315"/>
        <end position="454"/>
    </location>
</feature>
<dbReference type="InterPro" id="IPR014267">
    <property type="entry name" value="GtfA"/>
</dbReference>
<dbReference type="GO" id="GO:0005737">
    <property type="term" value="C:cytoplasm"/>
    <property type="evidence" value="ECO:0007669"/>
    <property type="project" value="UniProtKB-SubCell"/>
</dbReference>
<evidence type="ECO:0000256" key="8">
    <source>
        <dbReference type="ARBA" id="ARBA00022741"/>
    </source>
</evidence>
<comment type="subunit">
    <text evidence="11">Forms a heterotetramer with 2 subunits each of GtfA and GtfB. Part of the accessory SecA2/SecY2 protein translocation apparatus.</text>
</comment>
<organism evidence="14 15">
    <name type="scientific">Staphylococcus equorum</name>
    <dbReference type="NCBI Taxonomy" id="246432"/>
    <lineage>
        <taxon>Bacteria</taxon>
        <taxon>Bacillati</taxon>
        <taxon>Bacillota</taxon>
        <taxon>Bacilli</taxon>
        <taxon>Bacillales</taxon>
        <taxon>Staphylococcaceae</taxon>
        <taxon>Staphylococcus</taxon>
    </lineage>
</organism>
<dbReference type="Proteomes" id="UP000095464">
    <property type="component" value="Unassembled WGS sequence"/>
</dbReference>
<name>A0AAP7IBF4_9STAP</name>
<dbReference type="GO" id="GO:0005886">
    <property type="term" value="C:plasma membrane"/>
    <property type="evidence" value="ECO:0007669"/>
    <property type="project" value="UniProtKB-SubCell"/>
</dbReference>
<proteinExistence type="inferred from homology"/>
<keyword evidence="7 11" id="KW-0808">Transferase</keyword>
<protein>
    <recommendedName>
        <fullName evidence="11">UDP-N-acetylglucosamine--peptide N-acetylglucosaminyltransferase GtfA subunit</fullName>
        <ecNumber evidence="11">2.4.1.-</ecNumber>
    </recommendedName>
    <alternativeName>
        <fullName evidence="11">Glycosyltransferase GtfA</fullName>
    </alternativeName>
</protein>
<comment type="catalytic activity">
    <reaction evidence="10 11">
        <text>L-seryl-[protein] + UDP-N-acetyl-alpha-D-glucosamine = 3-O-[N-acetyl-alpha-D-glucosaminyl]-L-seryl-[protein] + UDP + H(+)</text>
        <dbReference type="Rhea" id="RHEA:59872"/>
        <dbReference type="Rhea" id="RHEA-COMP:9863"/>
        <dbReference type="Rhea" id="RHEA-COMP:15471"/>
        <dbReference type="ChEBI" id="CHEBI:15378"/>
        <dbReference type="ChEBI" id="CHEBI:29999"/>
        <dbReference type="ChEBI" id="CHEBI:57705"/>
        <dbReference type="ChEBI" id="CHEBI:58223"/>
        <dbReference type="ChEBI" id="CHEBI:143279"/>
    </reaction>
</comment>
<evidence type="ECO:0000256" key="5">
    <source>
        <dbReference type="ARBA" id="ARBA00022490"/>
    </source>
</evidence>
<evidence type="ECO:0000256" key="11">
    <source>
        <dbReference type="HAMAP-Rule" id="MF_01472"/>
    </source>
</evidence>
<keyword evidence="8 11" id="KW-0547">Nucleotide-binding</keyword>
<dbReference type="GO" id="GO:0016757">
    <property type="term" value="F:glycosyltransferase activity"/>
    <property type="evidence" value="ECO:0007669"/>
    <property type="project" value="UniProtKB-UniRule"/>
</dbReference>
<evidence type="ECO:0000313" key="15">
    <source>
        <dbReference type="Proteomes" id="UP000095464"/>
    </source>
</evidence>
<gene>
    <name evidence="11" type="primary">gtfA</name>
    <name evidence="14" type="ORF">ASS94_13330</name>
</gene>